<dbReference type="OMA" id="QADIFAC"/>
<dbReference type="SUPFAM" id="SSF63748">
    <property type="entry name" value="Tudor/PWWP/MBT"/>
    <property type="match status" value="1"/>
</dbReference>
<dbReference type="InterPro" id="IPR035437">
    <property type="entry name" value="SNase_OB-fold_sf"/>
</dbReference>
<evidence type="ECO:0000256" key="1">
    <source>
        <dbReference type="ARBA" id="ARBA00008874"/>
    </source>
</evidence>
<dbReference type="EnsemblMetazoa" id="XM_030979922">
    <property type="protein sequence ID" value="XP_030835782"/>
    <property type="gene ID" value="LOC100893206"/>
</dbReference>
<dbReference type="SMART" id="SM00220">
    <property type="entry name" value="S_TKc"/>
    <property type="match status" value="1"/>
</dbReference>
<dbReference type="Gene3D" id="3.30.70.330">
    <property type="match status" value="1"/>
</dbReference>
<evidence type="ECO:0000313" key="10">
    <source>
        <dbReference type="EnsemblMetazoa" id="XP_030835782"/>
    </source>
</evidence>
<dbReference type="SUPFAM" id="SSF54928">
    <property type="entry name" value="RNA-binding domain, RBD"/>
    <property type="match status" value="1"/>
</dbReference>
<feature type="coiled-coil region" evidence="5">
    <location>
        <begin position="742"/>
        <end position="769"/>
    </location>
</feature>
<accession>A0A7M7NF78</accession>
<dbReference type="Pfam" id="PF00567">
    <property type="entry name" value="TUDOR"/>
    <property type="match status" value="1"/>
</dbReference>
<dbReference type="FunFam" id="2.30.30.140:FF:000018">
    <property type="entry name" value="Serine/threonine-protein kinase 31"/>
    <property type="match status" value="1"/>
</dbReference>
<dbReference type="PROSITE" id="PS50102">
    <property type="entry name" value="RRM"/>
    <property type="match status" value="1"/>
</dbReference>
<dbReference type="Gene3D" id="1.10.510.10">
    <property type="entry name" value="Transferase(Phosphotransferase) domain 1"/>
    <property type="match status" value="1"/>
</dbReference>
<dbReference type="PROSITE" id="PS50011">
    <property type="entry name" value="PROTEIN_KINASE_DOM"/>
    <property type="match status" value="1"/>
</dbReference>
<dbReference type="InterPro" id="IPR050629">
    <property type="entry name" value="STE20/SPS1-PAK"/>
</dbReference>
<dbReference type="PANTHER" id="PTHR48012:SF2">
    <property type="entry name" value="STERILE20-LIKE KINASE, ISOFORM B"/>
    <property type="match status" value="1"/>
</dbReference>
<dbReference type="SUPFAM" id="SSF56112">
    <property type="entry name" value="Protein kinase-like (PK-like)"/>
    <property type="match status" value="1"/>
</dbReference>
<keyword evidence="4" id="KW-0694">RNA-binding</keyword>
<dbReference type="InterPro" id="IPR000719">
    <property type="entry name" value="Prot_kinase_dom"/>
</dbReference>
<feature type="region of interest" description="Disordered" evidence="6">
    <location>
        <begin position="320"/>
        <end position="351"/>
    </location>
</feature>
<dbReference type="CDD" id="cd00590">
    <property type="entry name" value="RRM_SF"/>
    <property type="match status" value="1"/>
</dbReference>
<feature type="domain" description="Tudor" evidence="9">
    <location>
        <begin position="157"/>
        <end position="232"/>
    </location>
</feature>
<keyword evidence="2" id="KW-0547">Nucleotide-binding</keyword>
<evidence type="ECO:0000256" key="2">
    <source>
        <dbReference type="ARBA" id="ARBA00022741"/>
    </source>
</evidence>
<name>A0A7M7NF78_STRPU</name>
<dbReference type="CDD" id="cd00180">
    <property type="entry name" value="PKc"/>
    <property type="match status" value="1"/>
</dbReference>
<dbReference type="SMART" id="SM00360">
    <property type="entry name" value="RRM"/>
    <property type="match status" value="1"/>
</dbReference>
<dbReference type="Pfam" id="PF00076">
    <property type="entry name" value="RRM_1"/>
    <property type="match status" value="1"/>
</dbReference>
<dbReference type="GO" id="GO:0005524">
    <property type="term" value="F:ATP binding"/>
    <property type="evidence" value="ECO:0007669"/>
    <property type="project" value="UniProtKB-KW"/>
</dbReference>
<dbReference type="Pfam" id="PF00069">
    <property type="entry name" value="Pkinase"/>
    <property type="match status" value="1"/>
</dbReference>
<dbReference type="InterPro" id="IPR035979">
    <property type="entry name" value="RBD_domain_sf"/>
</dbReference>
<dbReference type="PANTHER" id="PTHR48012">
    <property type="entry name" value="STERILE20-LIKE KINASE, ISOFORM B-RELATED"/>
    <property type="match status" value="1"/>
</dbReference>
<organism evidence="10 11">
    <name type="scientific">Strongylocentrotus purpuratus</name>
    <name type="common">Purple sea urchin</name>
    <dbReference type="NCBI Taxonomy" id="7668"/>
    <lineage>
        <taxon>Eukaryota</taxon>
        <taxon>Metazoa</taxon>
        <taxon>Echinodermata</taxon>
        <taxon>Eleutherozoa</taxon>
        <taxon>Echinozoa</taxon>
        <taxon>Echinoidea</taxon>
        <taxon>Euechinoidea</taxon>
        <taxon>Echinacea</taxon>
        <taxon>Camarodonta</taxon>
        <taxon>Echinidea</taxon>
        <taxon>Strongylocentrotidae</taxon>
        <taxon>Strongylocentrotus</taxon>
    </lineage>
</organism>
<dbReference type="RefSeq" id="XP_030835782.1">
    <property type="nucleotide sequence ID" value="XM_030979922.1"/>
</dbReference>
<feature type="coiled-coil region" evidence="5">
    <location>
        <begin position="370"/>
        <end position="397"/>
    </location>
</feature>
<protein>
    <submittedName>
        <fullName evidence="10">Uncharacterized protein</fullName>
    </submittedName>
</protein>
<dbReference type="GO" id="GO:0004672">
    <property type="term" value="F:protein kinase activity"/>
    <property type="evidence" value="ECO:0007669"/>
    <property type="project" value="InterPro"/>
</dbReference>
<evidence type="ECO:0000256" key="5">
    <source>
        <dbReference type="SAM" id="Coils"/>
    </source>
</evidence>
<feature type="compositionally biased region" description="Basic and acidic residues" evidence="6">
    <location>
        <begin position="1240"/>
        <end position="1259"/>
    </location>
</feature>
<comment type="similarity">
    <text evidence="1">Belongs to the protein kinase superfamily. STE Ser/Thr protein kinase family. STE20 subfamily.</text>
</comment>
<dbReference type="InterPro" id="IPR011009">
    <property type="entry name" value="Kinase-like_dom_sf"/>
</dbReference>
<evidence type="ECO:0000259" key="8">
    <source>
        <dbReference type="PROSITE" id="PS50102"/>
    </source>
</evidence>
<dbReference type="InterPro" id="IPR012677">
    <property type="entry name" value="Nucleotide-bd_a/b_plait_sf"/>
</dbReference>
<feature type="compositionally biased region" description="Polar residues" evidence="6">
    <location>
        <begin position="1191"/>
        <end position="1204"/>
    </location>
</feature>
<keyword evidence="5" id="KW-0175">Coiled coil</keyword>
<feature type="compositionally biased region" description="Acidic residues" evidence="6">
    <location>
        <begin position="1279"/>
        <end position="1298"/>
    </location>
</feature>
<dbReference type="Gene3D" id="2.30.30.140">
    <property type="match status" value="1"/>
</dbReference>
<dbReference type="KEGG" id="spu:100893206"/>
<feature type="domain" description="Protein kinase" evidence="7">
    <location>
        <begin position="822"/>
        <end position="1080"/>
    </location>
</feature>
<dbReference type="PROSITE" id="PS50304">
    <property type="entry name" value="TUDOR"/>
    <property type="match status" value="1"/>
</dbReference>
<dbReference type="InterPro" id="IPR000504">
    <property type="entry name" value="RRM_dom"/>
</dbReference>
<dbReference type="GO" id="GO:0003723">
    <property type="term" value="F:RNA binding"/>
    <property type="evidence" value="ECO:0007669"/>
    <property type="project" value="UniProtKB-UniRule"/>
</dbReference>
<feature type="domain" description="RRM" evidence="8">
    <location>
        <begin position="8"/>
        <end position="88"/>
    </location>
</feature>
<evidence type="ECO:0000259" key="7">
    <source>
        <dbReference type="PROSITE" id="PS50011"/>
    </source>
</evidence>
<proteinExistence type="inferred from homology"/>
<keyword evidence="3" id="KW-0067">ATP-binding</keyword>
<feature type="coiled-coil region" evidence="5">
    <location>
        <begin position="487"/>
        <end position="514"/>
    </location>
</feature>
<evidence type="ECO:0000256" key="3">
    <source>
        <dbReference type="ARBA" id="ARBA00022840"/>
    </source>
</evidence>
<feature type="region of interest" description="Disordered" evidence="6">
    <location>
        <begin position="1273"/>
        <end position="1333"/>
    </location>
</feature>
<evidence type="ECO:0000259" key="9">
    <source>
        <dbReference type="PROSITE" id="PS50304"/>
    </source>
</evidence>
<sequence>MTSKGSNFSIYVGNLPMTFTDNDFQQLFGEMGPISSLFLKDGKSKDGTQTFKYGFVNFEESSSVDVAISSCQGKLIMGRVLTVRKSEKSKNRSLLGNTGRPNPNWNDGAHQNNRGSEDIKKLQGYEEMVSITHVVDPHTLYVQALNRDNLEKFSVVMAKLQDYCNSAPRLHELHQDRIKIYGAIFKDDEAWYRCRVLNHHQNKAEVLYIDYGNSAEVDINTMVHLSDELASIGPIAQKIRIIGVAPVLKDSSSDAASQAYTFLGTLEAEGGDGKQLKIIIAEGIKPQEDGSLPVQLFHNHVNVAQTINKRFAPGYQEKMIQTSSSRPPLKTGGSGGGAGNQWKNKELQGGGGDVNGINGHKTHHHNNKDMSDLMKRLENLEGVMEQLKDDKFILQKQLLHHKTEEEKKKEEESKKMSCVLQSHLTPLAESFQRIKEARTGFSVDPENKNTVLLAIDLAAKRLHPFMEGSPTKEKGDLISLIPDSEPVGIKLQELERMQQVLQNLQSQAELADAMLQRNDARHEAYKALTSFLDDVKKLPIAKRLKDIESMVNQLESEYGSYLDPTKVMQPDHSVADVECFDEYQAWLEERSGKITPLRDETNELRMKWCELLTNMNKSFLFDDICSPSLESTDKLRDDFLVAMETELTFTLHGYTPSIELDDSTALQTKQEQDVREVEVVSSTVHALVKALVKEKQTLASLAQVCDNFTTMAAQLNPWLNNRPDVSCLQTIMKEVKGHRSRLRHKLADKKDLEEDTEQCNEKCMEELQDEIHTIQGKLWTLYQKEDALLRELSELTANHYPELPFLYPVIGISKFLETNGLVKDGRDLTHFDLSPVPDCKKTTVKLAKANGKPVSVIKVIHLPDKHTLDKMIAYSVIEVPACMKLHAVYPESDGSQLFLQLPYMGLGNLESAVKEDGLLSRTDVINVCRNVLMALEGLHRLGLVHGGVHPRNVLLEQRMEGKEEGEEESCIIANLAEFDFTMTTSETALKGFTSETGMRFTAPEVNCGLQATSQADIFACGLLLLWALFPTRVFKVEPDGTPDLEGCNLPPSLTEVLDSMLNYSPSKRPSAARVMESAFFTNPPEFAEETVTPMEVAAVDGGDVSLNESSLCDIPEGEENKLDVSAPGDLQMEHSQQTTPVDVSLKTPPASPVKESMTEKKGQDSPGHIVQDSPRQVQDSPGHVVQDSPRHVQQSPGGVAQNSPGRVVQGSPGHEVHDSPRQVVQDSPGLVVQHSPGCEQTHDETPMDQGEEQRAEKPEAVVQEVSQFTLEPAHKVEEEAGEEASDCDSEPPPLEDDEVINHVPTLVERSMPSEEPVGVTNAREEADDNSSPV</sequence>
<evidence type="ECO:0000256" key="4">
    <source>
        <dbReference type="PROSITE-ProRule" id="PRU00176"/>
    </source>
</evidence>
<evidence type="ECO:0000313" key="11">
    <source>
        <dbReference type="Proteomes" id="UP000007110"/>
    </source>
</evidence>
<reference evidence="10" key="2">
    <citation type="submission" date="2021-01" db="UniProtKB">
        <authorList>
            <consortium name="EnsemblMetazoa"/>
        </authorList>
    </citation>
    <scope>IDENTIFICATION</scope>
</reference>
<reference evidence="11" key="1">
    <citation type="submission" date="2015-02" db="EMBL/GenBank/DDBJ databases">
        <title>Genome sequencing for Strongylocentrotus purpuratus.</title>
        <authorList>
            <person name="Murali S."/>
            <person name="Liu Y."/>
            <person name="Vee V."/>
            <person name="English A."/>
            <person name="Wang M."/>
            <person name="Skinner E."/>
            <person name="Han Y."/>
            <person name="Muzny D.M."/>
            <person name="Worley K.C."/>
            <person name="Gibbs R.A."/>
        </authorList>
    </citation>
    <scope>NUCLEOTIDE SEQUENCE</scope>
</reference>
<dbReference type="SMART" id="SM00333">
    <property type="entry name" value="TUDOR"/>
    <property type="match status" value="1"/>
</dbReference>
<evidence type="ECO:0000256" key="6">
    <source>
        <dbReference type="SAM" id="MobiDB-lite"/>
    </source>
</evidence>
<dbReference type="Proteomes" id="UP000007110">
    <property type="component" value="Unassembled WGS sequence"/>
</dbReference>
<feature type="region of interest" description="Disordered" evidence="6">
    <location>
        <begin position="87"/>
        <end position="115"/>
    </location>
</feature>
<feature type="region of interest" description="Disordered" evidence="6">
    <location>
        <begin position="1107"/>
        <end position="1261"/>
    </location>
</feature>
<dbReference type="InParanoid" id="A0A7M7NF78"/>
<dbReference type="OrthoDB" id="10023235at2759"/>
<dbReference type="Gene3D" id="2.40.50.90">
    <property type="match status" value="1"/>
</dbReference>
<feature type="compositionally biased region" description="Polar residues" evidence="6">
    <location>
        <begin position="92"/>
        <end position="114"/>
    </location>
</feature>
<keyword evidence="11" id="KW-1185">Reference proteome</keyword>
<dbReference type="GeneID" id="100893206"/>
<dbReference type="InterPro" id="IPR002999">
    <property type="entry name" value="Tudor"/>
</dbReference>